<keyword evidence="10" id="KW-1185">Reference proteome</keyword>
<evidence type="ECO:0000256" key="3">
    <source>
        <dbReference type="ARBA" id="ARBA00023155"/>
    </source>
</evidence>
<evidence type="ECO:0000256" key="5">
    <source>
        <dbReference type="PROSITE-ProRule" id="PRU00108"/>
    </source>
</evidence>
<evidence type="ECO:0000256" key="6">
    <source>
        <dbReference type="RuleBase" id="RU000682"/>
    </source>
</evidence>
<comment type="subcellular location">
    <subcellularLocation>
        <location evidence="1 5 6">Nucleus</location>
    </subcellularLocation>
</comment>
<dbReference type="GO" id="GO:0000981">
    <property type="term" value="F:DNA-binding transcription factor activity, RNA polymerase II-specific"/>
    <property type="evidence" value="ECO:0007669"/>
    <property type="project" value="InterPro"/>
</dbReference>
<dbReference type="InterPro" id="IPR017970">
    <property type="entry name" value="Homeobox_CS"/>
</dbReference>
<dbReference type="InterPro" id="IPR009057">
    <property type="entry name" value="Homeodomain-like_sf"/>
</dbReference>
<dbReference type="PROSITE" id="PS00027">
    <property type="entry name" value="HOMEOBOX_1"/>
    <property type="match status" value="1"/>
</dbReference>
<reference evidence="9 10" key="1">
    <citation type="submission" date="2022-11" db="EMBL/GenBank/DDBJ databases">
        <title>Whole genome sequence of Eschrichtius robustus ER-17-0199.</title>
        <authorList>
            <person name="Bruniche-Olsen A."/>
            <person name="Black A.N."/>
            <person name="Fields C.J."/>
            <person name="Walden K."/>
            <person name="Dewoody J.A."/>
        </authorList>
    </citation>
    <scope>NUCLEOTIDE SEQUENCE [LARGE SCALE GENOMIC DNA]</scope>
    <source>
        <strain evidence="9">ER-17-0199</strain>
        <tissue evidence="9">Blubber</tissue>
    </source>
</reference>
<feature type="region of interest" description="Disordered" evidence="7">
    <location>
        <begin position="1"/>
        <end position="106"/>
    </location>
</feature>
<evidence type="ECO:0000256" key="7">
    <source>
        <dbReference type="SAM" id="MobiDB-lite"/>
    </source>
</evidence>
<evidence type="ECO:0000256" key="1">
    <source>
        <dbReference type="ARBA" id="ARBA00004123"/>
    </source>
</evidence>
<dbReference type="Pfam" id="PF00046">
    <property type="entry name" value="Homeodomain"/>
    <property type="match status" value="1"/>
</dbReference>
<organism evidence="9 10">
    <name type="scientific">Eschrichtius robustus</name>
    <name type="common">California gray whale</name>
    <name type="synonym">Eschrichtius gibbosus</name>
    <dbReference type="NCBI Taxonomy" id="9764"/>
    <lineage>
        <taxon>Eukaryota</taxon>
        <taxon>Metazoa</taxon>
        <taxon>Chordata</taxon>
        <taxon>Craniata</taxon>
        <taxon>Vertebrata</taxon>
        <taxon>Euteleostomi</taxon>
        <taxon>Mammalia</taxon>
        <taxon>Eutheria</taxon>
        <taxon>Laurasiatheria</taxon>
        <taxon>Artiodactyla</taxon>
        <taxon>Whippomorpha</taxon>
        <taxon>Cetacea</taxon>
        <taxon>Mysticeti</taxon>
        <taxon>Eschrichtiidae</taxon>
        <taxon>Eschrichtius</taxon>
    </lineage>
</organism>
<dbReference type="SUPFAM" id="SSF46689">
    <property type="entry name" value="Homeodomain-like"/>
    <property type="match status" value="1"/>
</dbReference>
<dbReference type="GO" id="GO:0005634">
    <property type="term" value="C:nucleus"/>
    <property type="evidence" value="ECO:0007669"/>
    <property type="project" value="UniProtKB-SubCell"/>
</dbReference>
<dbReference type="SMART" id="SM00389">
    <property type="entry name" value="HOX"/>
    <property type="match status" value="1"/>
</dbReference>
<evidence type="ECO:0000256" key="2">
    <source>
        <dbReference type="ARBA" id="ARBA00023125"/>
    </source>
</evidence>
<accession>A0AB34HMF5</accession>
<dbReference type="InterPro" id="IPR001356">
    <property type="entry name" value="HD"/>
</dbReference>
<feature type="DNA-binding region" description="Homeobox" evidence="5">
    <location>
        <begin position="90"/>
        <end position="149"/>
    </location>
</feature>
<proteinExistence type="predicted"/>
<dbReference type="AlphaFoldDB" id="A0AB34HMF5"/>
<comment type="caution">
    <text evidence="9">The sequence shown here is derived from an EMBL/GenBank/DDBJ whole genome shotgun (WGS) entry which is preliminary data.</text>
</comment>
<feature type="domain" description="Homeobox" evidence="8">
    <location>
        <begin position="88"/>
        <end position="148"/>
    </location>
</feature>
<dbReference type="InterPro" id="IPR050394">
    <property type="entry name" value="Homeobox_NK-like"/>
</dbReference>
<dbReference type="PANTHER" id="PTHR24340:SF112">
    <property type="entry name" value="VENT HOMEOBOX"/>
    <property type="match status" value="1"/>
</dbReference>
<dbReference type="GO" id="GO:0030154">
    <property type="term" value="P:cell differentiation"/>
    <property type="evidence" value="ECO:0007669"/>
    <property type="project" value="TreeGrafter"/>
</dbReference>
<evidence type="ECO:0000313" key="10">
    <source>
        <dbReference type="Proteomes" id="UP001159641"/>
    </source>
</evidence>
<dbReference type="GO" id="GO:0000978">
    <property type="term" value="F:RNA polymerase II cis-regulatory region sequence-specific DNA binding"/>
    <property type="evidence" value="ECO:0007669"/>
    <property type="project" value="TreeGrafter"/>
</dbReference>
<gene>
    <name evidence="9" type="ORF">J1605_003386</name>
</gene>
<keyword evidence="2 5" id="KW-0238">DNA-binding</keyword>
<dbReference type="Proteomes" id="UP001159641">
    <property type="component" value="Unassembled WGS sequence"/>
</dbReference>
<dbReference type="CDD" id="cd00086">
    <property type="entry name" value="homeodomain"/>
    <property type="match status" value="1"/>
</dbReference>
<keyword evidence="3 5" id="KW-0371">Homeobox</keyword>
<dbReference type="EMBL" id="JAIQCJ010000892">
    <property type="protein sequence ID" value="KAJ8793976.1"/>
    <property type="molecule type" value="Genomic_DNA"/>
</dbReference>
<dbReference type="PROSITE" id="PS50071">
    <property type="entry name" value="HOMEOBOX_2"/>
    <property type="match status" value="1"/>
</dbReference>
<protein>
    <recommendedName>
        <fullName evidence="8">Homeobox domain-containing protein</fullName>
    </recommendedName>
</protein>
<evidence type="ECO:0000313" key="9">
    <source>
        <dbReference type="EMBL" id="KAJ8793976.1"/>
    </source>
</evidence>
<evidence type="ECO:0000259" key="8">
    <source>
        <dbReference type="PROSITE" id="PS50071"/>
    </source>
</evidence>
<name>A0AB34HMF5_ESCRO</name>
<evidence type="ECO:0000256" key="4">
    <source>
        <dbReference type="ARBA" id="ARBA00023242"/>
    </source>
</evidence>
<keyword evidence="4 5" id="KW-0539">Nucleus</keyword>
<sequence>MPPSSAFPGACEPASSLGSVDRLSQRSCAGPAHTTRPAEVSRGSLSAPARVCSGGDHPQTVGKEEVKPSGVSAPGTPTPGLSQEAEGARAPRVRTASTAEQVSALERSSRHRRCLGPLEHQRLAREMQLPKVQIKTWFQNRRVKHKRHLQGSQLSAPFPTALRAPLALCPPTLCPGLRPAAAVPMGILAWAPGSGPASGLLLGSLPSGTSLPGFHVGLVRQTAPQTPGARAVPPEQEREGPSLPEARLEAASLLEERARGANFLEGSDTALKGCLCHMGDSGRAGAWG</sequence>
<feature type="region of interest" description="Disordered" evidence="7">
    <location>
        <begin position="223"/>
        <end position="244"/>
    </location>
</feature>
<dbReference type="Gene3D" id="1.10.10.60">
    <property type="entry name" value="Homeodomain-like"/>
    <property type="match status" value="1"/>
</dbReference>
<dbReference type="PANTHER" id="PTHR24340">
    <property type="entry name" value="HOMEOBOX PROTEIN NKX"/>
    <property type="match status" value="1"/>
</dbReference>